<evidence type="ECO:0000313" key="2">
    <source>
        <dbReference type="Proteomes" id="UP000501830"/>
    </source>
</evidence>
<dbReference type="KEGG" id="jpo:G7058_03880"/>
<dbReference type="GeneID" id="94552406"/>
<dbReference type="Proteomes" id="UP000501830">
    <property type="component" value="Chromosome"/>
</dbReference>
<evidence type="ECO:0000313" key="1">
    <source>
        <dbReference type="EMBL" id="QIK51272.1"/>
    </source>
</evidence>
<proteinExistence type="predicted"/>
<dbReference type="RefSeq" id="WP_166062325.1">
    <property type="nucleotide sequence ID" value="NZ_CP049889.1"/>
</dbReference>
<dbReference type="EMBL" id="CP049889">
    <property type="protein sequence ID" value="QIK51272.1"/>
    <property type="molecule type" value="Genomic_DNA"/>
</dbReference>
<name>A0A6G7WGB2_9LACT</name>
<organism evidence="1 2">
    <name type="scientific">Jeotgalibaca porci</name>
    <dbReference type="NCBI Taxonomy" id="1868793"/>
    <lineage>
        <taxon>Bacteria</taxon>
        <taxon>Bacillati</taxon>
        <taxon>Bacillota</taxon>
        <taxon>Bacilli</taxon>
        <taxon>Lactobacillales</taxon>
        <taxon>Carnobacteriaceae</taxon>
        <taxon>Jeotgalibaca</taxon>
    </lineage>
</organism>
<gene>
    <name evidence="1" type="ORF">G7058_03880</name>
</gene>
<accession>A0A6G7WGB2</accession>
<reference evidence="1 2" key="1">
    <citation type="journal article" date="2017" name="Int. J. Syst. Evol. Microbiol.">
        <title>Jeotgalibaca porci sp. nov. and Jeotgalibaca arthritidis sp. nov., isolated from pigs, and emended description of the genus Jeotgalibaca.</title>
        <authorList>
            <person name="Zamora L."/>
            <person name="Perez-Sancho M."/>
            <person name="Dominguez L."/>
            <person name="Fernandez-Garayzabal J.F."/>
            <person name="Vela A.I."/>
        </authorList>
    </citation>
    <scope>NUCLEOTIDE SEQUENCE [LARGE SCALE GENOMIC DNA]</scope>
    <source>
        <strain evidence="1 2">CCUG 69148</strain>
    </source>
</reference>
<keyword evidence="2" id="KW-1185">Reference proteome</keyword>
<dbReference type="AlphaFoldDB" id="A0A6G7WGB2"/>
<protein>
    <submittedName>
        <fullName evidence="1">Uncharacterized protein</fullName>
    </submittedName>
</protein>
<sequence>MVDEGLIESYFYLNKRIIKTRKRMAQRERNYREINRYPSNYIEDEDIRRVAFRIEPEVINHVSAQQNAERHITIMKFKLKHFNRFLKEISRESRRYYFFKYKEHAPHINDKLDRLLEEEIAEIEEAVSYRFDKVKPAPYIGLNPLEEDNFEDSFNEMLHILGV</sequence>